<dbReference type="SUPFAM" id="SSF53474">
    <property type="entry name" value="alpha/beta-Hydrolases"/>
    <property type="match status" value="1"/>
</dbReference>
<dbReference type="OrthoDB" id="408373at2759"/>
<sequence length="399" mass="45659">MHVQLLRLSPRVLREPKSFTGERFPVERNRSYFVVNENKQQQQQKRGETPTMSSTRPNLAVQIAVQWVAWALSAGMTIFLLPFLILFWLWSALTDYSDTVKKKDKSNSKRSLVSRGLGTSQFVQLKDVSIHYIAAGDRSRPLMLCLHGFPEFWFSWRHQLEEFSSTHWVVAVDLRGYGDSDKPNGRNAYKMDKLVGDVCQIIDILGNGKCDVLLAHDWGAGIAWELVIRHPQLVRQFVPMNCPHPAAFVEVISTEFSQICKSWYMIFFQLPIVPELLLTAFGASLFCWVFQRPGLEPKDAKAYLDLYQRPSDLTGPINYYRSMIDPDTMGQPGKKVKVPTLLIWGGEDRFLNISMAHQSAKWAENFTLGLIPEASHWVQQDAPRSVNQKIRAFLKKGNL</sequence>
<dbReference type="InterPro" id="IPR029058">
    <property type="entry name" value="AB_hydrolase_fold"/>
</dbReference>
<dbReference type="Gene3D" id="3.40.50.1820">
    <property type="entry name" value="alpha/beta hydrolase"/>
    <property type="match status" value="1"/>
</dbReference>
<dbReference type="PANTHER" id="PTHR43329">
    <property type="entry name" value="EPOXIDE HYDROLASE"/>
    <property type="match status" value="1"/>
</dbReference>
<name>A0A8J2S2P3_9CRUS</name>
<feature type="domain" description="AB hydrolase-1" evidence="4">
    <location>
        <begin position="141"/>
        <end position="382"/>
    </location>
</feature>
<organism evidence="5 6">
    <name type="scientific">Daphnia galeata</name>
    <dbReference type="NCBI Taxonomy" id="27404"/>
    <lineage>
        <taxon>Eukaryota</taxon>
        <taxon>Metazoa</taxon>
        <taxon>Ecdysozoa</taxon>
        <taxon>Arthropoda</taxon>
        <taxon>Crustacea</taxon>
        <taxon>Branchiopoda</taxon>
        <taxon>Diplostraca</taxon>
        <taxon>Cladocera</taxon>
        <taxon>Anomopoda</taxon>
        <taxon>Daphniidae</taxon>
        <taxon>Daphnia</taxon>
    </lineage>
</organism>
<evidence type="ECO:0000256" key="2">
    <source>
        <dbReference type="ARBA" id="ARBA00038334"/>
    </source>
</evidence>
<evidence type="ECO:0000259" key="4">
    <source>
        <dbReference type="Pfam" id="PF00561"/>
    </source>
</evidence>
<dbReference type="GO" id="GO:0004301">
    <property type="term" value="F:epoxide hydrolase activity"/>
    <property type="evidence" value="ECO:0007669"/>
    <property type="project" value="UniProtKB-ARBA"/>
</dbReference>
<dbReference type="PRINTS" id="PR00111">
    <property type="entry name" value="ABHYDROLASE"/>
</dbReference>
<dbReference type="Pfam" id="PF00561">
    <property type="entry name" value="Abhydrolase_1"/>
    <property type="match status" value="1"/>
</dbReference>
<accession>A0A8J2S2P3</accession>
<evidence type="ECO:0000313" key="5">
    <source>
        <dbReference type="EMBL" id="CAH0112117.1"/>
    </source>
</evidence>
<keyword evidence="1" id="KW-0378">Hydrolase</keyword>
<dbReference type="InterPro" id="IPR000639">
    <property type="entry name" value="Epox_hydrolase-like"/>
</dbReference>
<gene>
    <name evidence="5" type="ORF">DGAL_LOCUS15829</name>
</gene>
<keyword evidence="3" id="KW-0472">Membrane</keyword>
<reference evidence="5" key="1">
    <citation type="submission" date="2021-11" db="EMBL/GenBank/DDBJ databases">
        <authorList>
            <person name="Schell T."/>
        </authorList>
    </citation>
    <scope>NUCLEOTIDE SEQUENCE</scope>
    <source>
        <strain evidence="5">M5</strain>
    </source>
</reference>
<keyword evidence="3" id="KW-1133">Transmembrane helix</keyword>
<comment type="caution">
    <text evidence="5">The sequence shown here is derived from an EMBL/GenBank/DDBJ whole genome shotgun (WGS) entry which is preliminary data.</text>
</comment>
<feature type="transmembrane region" description="Helical" evidence="3">
    <location>
        <begin position="67"/>
        <end position="90"/>
    </location>
</feature>
<comment type="similarity">
    <text evidence="2">Belongs to the AB hydrolase superfamily. Epoxide hydrolase family.</text>
</comment>
<keyword evidence="3" id="KW-0812">Transmembrane</keyword>
<dbReference type="Proteomes" id="UP000789390">
    <property type="component" value="Unassembled WGS sequence"/>
</dbReference>
<dbReference type="PRINTS" id="PR00412">
    <property type="entry name" value="EPOXHYDRLASE"/>
</dbReference>
<dbReference type="AlphaFoldDB" id="A0A8J2S2P3"/>
<dbReference type="InterPro" id="IPR000073">
    <property type="entry name" value="AB_hydrolase_1"/>
</dbReference>
<evidence type="ECO:0000313" key="6">
    <source>
        <dbReference type="Proteomes" id="UP000789390"/>
    </source>
</evidence>
<proteinExistence type="inferred from homology"/>
<evidence type="ECO:0000256" key="1">
    <source>
        <dbReference type="ARBA" id="ARBA00022801"/>
    </source>
</evidence>
<protein>
    <recommendedName>
        <fullName evidence="4">AB hydrolase-1 domain-containing protein</fullName>
    </recommendedName>
</protein>
<keyword evidence="6" id="KW-1185">Reference proteome</keyword>
<dbReference type="EMBL" id="CAKKLH010000323">
    <property type="protein sequence ID" value="CAH0112117.1"/>
    <property type="molecule type" value="Genomic_DNA"/>
</dbReference>
<evidence type="ECO:0000256" key="3">
    <source>
        <dbReference type="SAM" id="Phobius"/>
    </source>
</evidence>